<evidence type="ECO:0000313" key="3">
    <source>
        <dbReference type="Proteomes" id="UP000589984"/>
    </source>
</evidence>
<comment type="caution">
    <text evidence="2">The sequence shown here is derived from an EMBL/GenBank/DDBJ whole genome shotgun (WGS) entry which is preliminary data.</text>
</comment>
<dbReference type="InterPro" id="IPR011852">
    <property type="entry name" value="TRAP_TAXI"/>
</dbReference>
<dbReference type="NCBIfam" id="TIGR02122">
    <property type="entry name" value="TRAP_TAXI"/>
    <property type="match status" value="1"/>
</dbReference>
<dbReference type="Proteomes" id="UP000589984">
    <property type="component" value="Unassembled WGS sequence"/>
</dbReference>
<keyword evidence="1" id="KW-0732">Signal</keyword>
<sequence length="326" mass="34678">MKMKKTNLAVGAISLAISSIAFANEDRSDWPSSLVMGTASQGGTYYIYGAGLANLISQELDINLGTEVTGGPAQNVSMVQMGEHDFGLTTLGPAQEAIEGKSPVMAGVEHENIRAVIPMYSSIFHYAALEQSGITSVADLEGKRLGVGPAGGTNSVYVPRILEFLGYDVTTIDGGISDQGGQIQDGLLDGFAQAGGVPLAAISQLEAQAEVNIFAYSENEIERLLEEFPVLSRADLPAGGYASLDEDVPTVAMWSFVITHADAPESLVYEVVKTVMENSEAVAQIHRSAEETVAENYINNSAIPFHPGAVRWFEENGYEIPEDLKG</sequence>
<dbReference type="RefSeq" id="WP_176304499.1">
    <property type="nucleotide sequence ID" value="NZ_JABWCV010000023.1"/>
</dbReference>
<dbReference type="PANTHER" id="PTHR42941">
    <property type="entry name" value="SLL1037 PROTEIN"/>
    <property type="match status" value="1"/>
</dbReference>
<evidence type="ECO:0000313" key="2">
    <source>
        <dbReference type="EMBL" id="NVF15799.1"/>
    </source>
</evidence>
<evidence type="ECO:0000256" key="1">
    <source>
        <dbReference type="SAM" id="SignalP"/>
    </source>
</evidence>
<feature type="signal peptide" evidence="1">
    <location>
        <begin position="1"/>
        <end position="23"/>
    </location>
</feature>
<dbReference type="SUPFAM" id="SSF53850">
    <property type="entry name" value="Periplasmic binding protein-like II"/>
    <property type="match status" value="1"/>
</dbReference>
<keyword evidence="3" id="KW-1185">Reference proteome</keyword>
<dbReference type="Gene3D" id="3.40.190.10">
    <property type="entry name" value="Periplasmic binding protein-like II"/>
    <property type="match status" value="2"/>
</dbReference>
<dbReference type="AlphaFoldDB" id="A0A7Y6RF36"/>
<dbReference type="EMBL" id="JABWCV010000023">
    <property type="protein sequence ID" value="NVF15799.1"/>
    <property type="molecule type" value="Genomic_DNA"/>
</dbReference>
<dbReference type="Pfam" id="PF16868">
    <property type="entry name" value="NMT1_3"/>
    <property type="match status" value="1"/>
</dbReference>
<reference evidence="2 3" key="1">
    <citation type="submission" date="2020-06" db="EMBL/GenBank/DDBJ databases">
        <title>Halomonas sp. QX-1 draft genome sequence.</title>
        <authorList>
            <person name="Qiu X."/>
        </authorList>
    </citation>
    <scope>NUCLEOTIDE SEQUENCE [LARGE SCALE GENOMIC DNA]</scope>
    <source>
        <strain evidence="2 3">QX-1</strain>
    </source>
</reference>
<organism evidence="2 3">
    <name type="scientific">Vreelandella maris</name>
    <dbReference type="NCBI Taxonomy" id="2729617"/>
    <lineage>
        <taxon>Bacteria</taxon>
        <taxon>Pseudomonadati</taxon>
        <taxon>Pseudomonadota</taxon>
        <taxon>Gammaproteobacteria</taxon>
        <taxon>Oceanospirillales</taxon>
        <taxon>Halomonadaceae</taxon>
        <taxon>Vreelandella</taxon>
    </lineage>
</organism>
<name>A0A7Y6RF36_9GAMM</name>
<accession>A0A7Y6RF36</accession>
<protein>
    <submittedName>
        <fullName evidence="2">TAXI family TRAP transporter solute-binding subunit</fullName>
    </submittedName>
</protein>
<dbReference type="PANTHER" id="PTHR42941:SF1">
    <property type="entry name" value="SLL1037 PROTEIN"/>
    <property type="match status" value="1"/>
</dbReference>
<feature type="chain" id="PRO_5031141224" evidence="1">
    <location>
        <begin position="24"/>
        <end position="326"/>
    </location>
</feature>
<gene>
    <name evidence="2" type="ORF">HUO07_16705</name>
</gene>
<proteinExistence type="predicted"/>